<dbReference type="HOGENOM" id="CLU_3172904_0_0_6"/>
<proteinExistence type="predicted"/>
<dbReference type="KEGG" id="seo:STM14_4811"/>
<accession>A0A0F6B9G6</accession>
<sequence>MAEYFSRPSQFMTGAFFIVRKKSFAHTVGRIRRAAAPSGIAGDYSPS</sequence>
<dbReference type="Proteomes" id="UP000002695">
    <property type="component" value="Chromosome"/>
</dbReference>
<protein>
    <submittedName>
        <fullName evidence="1">Uncharacterized protein</fullName>
    </submittedName>
</protein>
<organism evidence="1 2">
    <name type="scientific">Salmonella typhimurium (strain 14028s / SGSC 2262)</name>
    <dbReference type="NCBI Taxonomy" id="588858"/>
    <lineage>
        <taxon>Bacteria</taxon>
        <taxon>Pseudomonadati</taxon>
        <taxon>Pseudomonadota</taxon>
        <taxon>Gammaproteobacteria</taxon>
        <taxon>Enterobacterales</taxon>
        <taxon>Enterobacteriaceae</taxon>
        <taxon>Salmonella</taxon>
    </lineage>
</organism>
<dbReference type="AlphaFoldDB" id="A0A0F6B9G6"/>
<gene>
    <name evidence="1" type="ordered locus">STM14_4811</name>
</gene>
<evidence type="ECO:0000313" key="1">
    <source>
        <dbReference type="EMBL" id="ACY91168.1"/>
    </source>
</evidence>
<dbReference type="EMBL" id="CP001363">
    <property type="protein sequence ID" value="ACY91168.1"/>
    <property type="molecule type" value="Genomic_DNA"/>
</dbReference>
<evidence type="ECO:0000313" key="2">
    <source>
        <dbReference type="Proteomes" id="UP000002695"/>
    </source>
</evidence>
<reference evidence="1 2" key="1">
    <citation type="journal article" date="2010" name="J. Bacteriol.">
        <title>Short-term signatures of evolutionary change in the Salmonella enterica serovar typhimurium 14028 genome.</title>
        <authorList>
            <person name="Jarvik T."/>
            <person name="Smillie C."/>
            <person name="Groisman E.A."/>
            <person name="Ochman H."/>
        </authorList>
    </citation>
    <scope>NUCLEOTIDE SEQUENCE [LARGE SCALE GENOMIC DNA]</scope>
    <source>
        <strain evidence="2">14028s / SGSC 2262</strain>
    </source>
</reference>
<name>A0A0F6B9G6_SALT1</name>
<keyword evidence="2" id="KW-1185">Reference proteome</keyword>